<dbReference type="PANTHER" id="PTHR43377">
    <property type="entry name" value="BILIVERDIN REDUCTASE A"/>
    <property type="match status" value="1"/>
</dbReference>
<sequence>MSDPKTVPPLRVGVIGLGIAGAAMVPALCDHPRAVLAGAADVNAELRRRFTSDKGLPAVDNALDLIGRDEVDAVYIATPHQFHLEHAVEAARRGKHIIVEKPMALSLDDCDVMEQEARRNNVVMIVGHTHGFDLPVLRMRQATTSGEYGRLSMLSMWNYTNFLYRPRREEELDTSKGGGVLFNQLPHQVDVARTIADSPVRSVRASTAILDPRRPTEGSYTVFIDFESGVTASLVYSGYDHFDSDELHQWISSSGKPKKPQHGKARKAWEGLADAKDELELRQREYGYGGAFLAGESRYQPHFGLMVVSCQNADLKIAPDGIAVYSDEGMTTLPLVGGQDGRTNVIDELCAAVLDDVRPLHDGAFARETLRVCLAVHESARQRREISIADLQRRHVSQ</sequence>
<dbReference type="InterPro" id="IPR036291">
    <property type="entry name" value="NAD(P)-bd_dom_sf"/>
</dbReference>
<evidence type="ECO:0000313" key="3">
    <source>
        <dbReference type="EMBL" id="RZS86606.1"/>
    </source>
</evidence>
<comment type="caution">
    <text evidence="3">The sequence shown here is derived from an EMBL/GenBank/DDBJ whole genome shotgun (WGS) entry which is preliminary data.</text>
</comment>
<gene>
    <name evidence="3" type="ORF">EV675_2653</name>
</gene>
<name>A0A4Q7NNT2_9BURK</name>
<dbReference type="Proteomes" id="UP000292445">
    <property type="component" value="Unassembled WGS sequence"/>
</dbReference>
<feature type="domain" description="Gfo/Idh/MocA-like oxidoreductase N-terminal" evidence="1">
    <location>
        <begin position="10"/>
        <end position="128"/>
    </location>
</feature>
<proteinExistence type="predicted"/>
<evidence type="ECO:0000259" key="2">
    <source>
        <dbReference type="Pfam" id="PF22725"/>
    </source>
</evidence>
<dbReference type="InterPro" id="IPR000683">
    <property type="entry name" value="Gfo/Idh/MocA-like_OxRdtase_N"/>
</dbReference>
<organism evidence="3 4">
    <name type="scientific">Pigmentiphaga kullae</name>
    <dbReference type="NCBI Taxonomy" id="151784"/>
    <lineage>
        <taxon>Bacteria</taxon>
        <taxon>Pseudomonadati</taxon>
        <taxon>Pseudomonadota</taxon>
        <taxon>Betaproteobacteria</taxon>
        <taxon>Burkholderiales</taxon>
        <taxon>Alcaligenaceae</taxon>
        <taxon>Pigmentiphaga</taxon>
    </lineage>
</organism>
<dbReference type="RefSeq" id="WP_130357683.1">
    <property type="nucleotide sequence ID" value="NZ_SGXC01000001.1"/>
</dbReference>
<protein>
    <submittedName>
        <fullName evidence="3">Phthalate 4,5-cis-dihydrodiol dehydrogenase</fullName>
    </submittedName>
</protein>
<dbReference type="OrthoDB" id="9793050at2"/>
<accession>A0A4Q7NNT2</accession>
<dbReference type="EMBL" id="SGXC01000001">
    <property type="protein sequence ID" value="RZS86606.1"/>
    <property type="molecule type" value="Genomic_DNA"/>
</dbReference>
<dbReference type="SUPFAM" id="SSF55347">
    <property type="entry name" value="Glyceraldehyde-3-phosphate dehydrogenase-like, C-terminal domain"/>
    <property type="match status" value="1"/>
</dbReference>
<dbReference type="PANTHER" id="PTHR43377:SF1">
    <property type="entry name" value="BILIVERDIN REDUCTASE A"/>
    <property type="match status" value="1"/>
</dbReference>
<dbReference type="Pfam" id="PF22725">
    <property type="entry name" value="GFO_IDH_MocA_C3"/>
    <property type="match status" value="1"/>
</dbReference>
<evidence type="ECO:0000259" key="1">
    <source>
        <dbReference type="Pfam" id="PF01408"/>
    </source>
</evidence>
<dbReference type="GO" id="GO:0000166">
    <property type="term" value="F:nucleotide binding"/>
    <property type="evidence" value="ECO:0007669"/>
    <property type="project" value="InterPro"/>
</dbReference>
<dbReference type="Gene3D" id="3.40.50.720">
    <property type="entry name" value="NAD(P)-binding Rossmann-like Domain"/>
    <property type="match status" value="1"/>
</dbReference>
<dbReference type="AlphaFoldDB" id="A0A4Q7NNT2"/>
<dbReference type="SUPFAM" id="SSF51735">
    <property type="entry name" value="NAD(P)-binding Rossmann-fold domains"/>
    <property type="match status" value="1"/>
</dbReference>
<evidence type="ECO:0000313" key="4">
    <source>
        <dbReference type="Proteomes" id="UP000292445"/>
    </source>
</evidence>
<dbReference type="InterPro" id="IPR051450">
    <property type="entry name" value="Gfo/Idh/MocA_Oxidoreductases"/>
</dbReference>
<feature type="domain" description="GFO/IDH/MocA-like oxidoreductase" evidence="2">
    <location>
        <begin position="137"/>
        <end position="242"/>
    </location>
</feature>
<reference evidence="3 4" key="1">
    <citation type="submission" date="2019-02" db="EMBL/GenBank/DDBJ databases">
        <title>Genomic Encyclopedia of Type Strains, Phase IV (KMG-IV): sequencing the most valuable type-strain genomes for metagenomic binning, comparative biology and taxonomic classification.</title>
        <authorList>
            <person name="Goeker M."/>
        </authorList>
    </citation>
    <scope>NUCLEOTIDE SEQUENCE [LARGE SCALE GENOMIC DNA]</scope>
    <source>
        <strain evidence="3 4">K24</strain>
    </source>
</reference>
<keyword evidence="4" id="KW-1185">Reference proteome</keyword>
<dbReference type="Gene3D" id="3.30.360.10">
    <property type="entry name" value="Dihydrodipicolinate Reductase, domain 2"/>
    <property type="match status" value="1"/>
</dbReference>
<dbReference type="Pfam" id="PF01408">
    <property type="entry name" value="GFO_IDH_MocA"/>
    <property type="match status" value="1"/>
</dbReference>
<dbReference type="InterPro" id="IPR055170">
    <property type="entry name" value="GFO_IDH_MocA-like_dom"/>
</dbReference>